<evidence type="ECO:0000313" key="1">
    <source>
        <dbReference type="EMBL" id="TDU32885.1"/>
    </source>
</evidence>
<sequence>MSALLRVDGGSAITYAPIGDDDAVPENGAVLVSFARWERDRAQLDARKAPLAIQLPNTADIATIDPAVLKADLIVLQFPSFGDGRGYSQARLLRDARGYKGELRATGAAVVRDQLLGMVRCGIDSFELRADQSPESCMEALKDFSIAYQPPADDLPQIRSLRRRSMST</sequence>
<organism evidence="1 2">
    <name type="scientific">Panacagrimonas perspica</name>
    <dbReference type="NCBI Taxonomy" id="381431"/>
    <lineage>
        <taxon>Bacteria</taxon>
        <taxon>Pseudomonadati</taxon>
        <taxon>Pseudomonadota</taxon>
        <taxon>Gammaproteobacteria</taxon>
        <taxon>Nevskiales</taxon>
        <taxon>Nevskiaceae</taxon>
        <taxon>Panacagrimonas</taxon>
    </lineage>
</organism>
<dbReference type="EMBL" id="SOBT01000008">
    <property type="protein sequence ID" value="TDU32885.1"/>
    <property type="molecule type" value="Genomic_DNA"/>
</dbReference>
<keyword evidence="2" id="KW-1185">Reference proteome</keyword>
<name>A0A4S3JZX5_9GAMM</name>
<proteinExistence type="predicted"/>
<dbReference type="InterPro" id="IPR008318">
    <property type="entry name" value="UCP030820"/>
</dbReference>
<gene>
    <name evidence="1" type="ORF">DFR24_2295</name>
</gene>
<reference evidence="1 2" key="1">
    <citation type="submission" date="2019-03" db="EMBL/GenBank/DDBJ databases">
        <title>Genomic Encyclopedia of Type Strains, Phase IV (KMG-IV): sequencing the most valuable type-strain genomes for metagenomic binning, comparative biology and taxonomic classification.</title>
        <authorList>
            <person name="Goeker M."/>
        </authorList>
    </citation>
    <scope>NUCLEOTIDE SEQUENCE [LARGE SCALE GENOMIC DNA]</scope>
    <source>
        <strain evidence="1 2">DSM 26377</strain>
    </source>
</reference>
<protein>
    <submittedName>
        <fullName evidence="1">Uncharacterized protein (DUF934 family)</fullName>
    </submittedName>
</protein>
<evidence type="ECO:0000313" key="2">
    <source>
        <dbReference type="Proteomes" id="UP000295341"/>
    </source>
</evidence>
<dbReference type="Pfam" id="PF06073">
    <property type="entry name" value="DUF934"/>
    <property type="match status" value="1"/>
</dbReference>
<dbReference type="RefSeq" id="WP_133881361.1">
    <property type="nucleotide sequence ID" value="NZ_MWIN01000036.1"/>
</dbReference>
<dbReference type="OrthoDB" id="9800421at2"/>
<dbReference type="PIRSF" id="PIRSF030820">
    <property type="entry name" value="UCP030820"/>
    <property type="match status" value="1"/>
</dbReference>
<accession>A0A4S3JZX5</accession>
<dbReference type="Proteomes" id="UP000295341">
    <property type="component" value="Unassembled WGS sequence"/>
</dbReference>
<dbReference type="AlphaFoldDB" id="A0A4S3JZX5"/>
<comment type="caution">
    <text evidence="1">The sequence shown here is derived from an EMBL/GenBank/DDBJ whole genome shotgun (WGS) entry which is preliminary data.</text>
</comment>